<dbReference type="PANTHER" id="PTHR47424">
    <property type="entry name" value="REGULATORY PROTEIN GAL4"/>
    <property type="match status" value="1"/>
</dbReference>
<name>A0A5N6VA88_ASPTM</name>
<keyword evidence="3" id="KW-0539">Nucleus</keyword>
<accession>A0A5N6VA88</accession>
<sequence>MLESTSMENEPGILPRPTDHGGERLASLNEVGPGNTGLCPPNLMMGGLEMPLMSVEEGDAEISSFMPPAELKPPRAEEVYLVDSYFSTYHLSHPFVDEDTFRRVHQSNLPGSQTIAWQVLCKALMAMGAWCQCDSTCEVDISLYLQAERTLRQLPITDPGDLTLIQALLLLSDFAQKRGLPEAGMQYLGIAVQKAVALGLHREQPQPTADMLEQEMKRRVWWSLYVFDSCAAKSYGRPLMLPDDSFMNVKPPLNIAPEDLRLQNNHVPVETDGPTIYSGLIAQATFHSMANRIYRHLVINSPVSLEQVIQLERQVDEWQTRYPPYVRQQPSADDPVWLRLVKDRLAICDKNLRLLILRPFLMRWATLQEAQAGFHPARVDVDAECAVRCVTTASDIMAMVLERLEQPGYPRLGVSFLLYCLFHGILIHVCFLKSGSALPDGLQFSKDLSRTRNVMSDSWLRADPQSAHWLNVIQNLCVPLDA</sequence>
<keyword evidence="1" id="KW-0805">Transcription regulation</keyword>
<dbReference type="OrthoDB" id="3364175at2759"/>
<dbReference type="AlphaFoldDB" id="A0A5N6VA88"/>
<evidence type="ECO:0000313" key="7">
    <source>
        <dbReference type="Proteomes" id="UP000326950"/>
    </source>
</evidence>
<dbReference type="CDD" id="cd12148">
    <property type="entry name" value="fungal_TF_MHR"/>
    <property type="match status" value="1"/>
</dbReference>
<evidence type="ECO:0000259" key="5">
    <source>
        <dbReference type="SMART" id="SM00906"/>
    </source>
</evidence>
<dbReference type="GO" id="GO:0006351">
    <property type="term" value="P:DNA-templated transcription"/>
    <property type="evidence" value="ECO:0007669"/>
    <property type="project" value="InterPro"/>
</dbReference>
<reference evidence="6 7" key="1">
    <citation type="submission" date="2019-04" db="EMBL/GenBank/DDBJ databases">
        <title>Friends and foes A comparative genomics study of 23 Aspergillus species from section Flavi.</title>
        <authorList>
            <consortium name="DOE Joint Genome Institute"/>
            <person name="Kjaerbolling I."/>
            <person name="Vesth T."/>
            <person name="Frisvad J.C."/>
            <person name="Nybo J.L."/>
            <person name="Theobald S."/>
            <person name="Kildgaard S."/>
            <person name="Isbrandt T."/>
            <person name="Kuo A."/>
            <person name="Sato A."/>
            <person name="Lyhne E.K."/>
            <person name="Kogle M.E."/>
            <person name="Wiebenga A."/>
            <person name="Kun R.S."/>
            <person name="Lubbers R.J."/>
            <person name="Makela M.R."/>
            <person name="Barry K."/>
            <person name="Chovatia M."/>
            <person name="Clum A."/>
            <person name="Daum C."/>
            <person name="Haridas S."/>
            <person name="He G."/>
            <person name="LaButti K."/>
            <person name="Lipzen A."/>
            <person name="Mondo S."/>
            <person name="Riley R."/>
            <person name="Salamov A."/>
            <person name="Simmons B.A."/>
            <person name="Magnuson J.K."/>
            <person name="Henrissat B."/>
            <person name="Mortensen U.H."/>
            <person name="Larsen T.O."/>
            <person name="Devries R.P."/>
            <person name="Grigoriev I.V."/>
            <person name="Machida M."/>
            <person name="Baker S.E."/>
            <person name="Andersen M.R."/>
        </authorList>
    </citation>
    <scope>NUCLEOTIDE SEQUENCE [LARGE SCALE GENOMIC DNA]</scope>
    <source>
        <strain evidence="6 7">CBS 117626</strain>
    </source>
</reference>
<keyword evidence="7" id="KW-1185">Reference proteome</keyword>
<organism evidence="6 7">
    <name type="scientific">Aspergillus tamarii</name>
    <dbReference type="NCBI Taxonomy" id="41984"/>
    <lineage>
        <taxon>Eukaryota</taxon>
        <taxon>Fungi</taxon>
        <taxon>Dikarya</taxon>
        <taxon>Ascomycota</taxon>
        <taxon>Pezizomycotina</taxon>
        <taxon>Eurotiomycetes</taxon>
        <taxon>Eurotiomycetidae</taxon>
        <taxon>Eurotiales</taxon>
        <taxon>Aspergillaceae</taxon>
        <taxon>Aspergillus</taxon>
        <taxon>Aspergillus subgen. Circumdati</taxon>
    </lineage>
</organism>
<dbReference type="GO" id="GO:0000978">
    <property type="term" value="F:RNA polymerase II cis-regulatory region sequence-specific DNA binding"/>
    <property type="evidence" value="ECO:0007669"/>
    <property type="project" value="TreeGrafter"/>
</dbReference>
<protein>
    <submittedName>
        <fullName evidence="6">Fungal-specific transcription factor domain-containing protein</fullName>
    </submittedName>
</protein>
<dbReference type="GO" id="GO:0000435">
    <property type="term" value="P:positive regulation of transcription from RNA polymerase II promoter by galactose"/>
    <property type="evidence" value="ECO:0007669"/>
    <property type="project" value="TreeGrafter"/>
</dbReference>
<proteinExistence type="predicted"/>
<dbReference type="SMART" id="SM00906">
    <property type="entry name" value="Fungal_trans"/>
    <property type="match status" value="1"/>
</dbReference>
<dbReference type="Proteomes" id="UP000326950">
    <property type="component" value="Unassembled WGS sequence"/>
</dbReference>
<dbReference type="Pfam" id="PF04082">
    <property type="entry name" value="Fungal_trans"/>
    <property type="match status" value="1"/>
</dbReference>
<dbReference type="InterPro" id="IPR051127">
    <property type="entry name" value="Fungal_SecMet_Regulators"/>
</dbReference>
<gene>
    <name evidence="6" type="ORF">BDV40DRAFT_129158</name>
</gene>
<evidence type="ECO:0000256" key="3">
    <source>
        <dbReference type="ARBA" id="ARBA00023242"/>
    </source>
</evidence>
<feature type="region of interest" description="Disordered" evidence="4">
    <location>
        <begin position="1"/>
        <end position="33"/>
    </location>
</feature>
<dbReference type="InterPro" id="IPR007219">
    <property type="entry name" value="XnlR_reg_dom"/>
</dbReference>
<evidence type="ECO:0000313" key="6">
    <source>
        <dbReference type="EMBL" id="KAE8167862.1"/>
    </source>
</evidence>
<dbReference type="GO" id="GO:0000981">
    <property type="term" value="F:DNA-binding transcription factor activity, RNA polymerase II-specific"/>
    <property type="evidence" value="ECO:0007669"/>
    <property type="project" value="TreeGrafter"/>
</dbReference>
<evidence type="ECO:0000256" key="2">
    <source>
        <dbReference type="ARBA" id="ARBA00023163"/>
    </source>
</evidence>
<evidence type="ECO:0000256" key="4">
    <source>
        <dbReference type="SAM" id="MobiDB-lite"/>
    </source>
</evidence>
<keyword evidence="2" id="KW-0804">Transcription</keyword>
<dbReference type="GO" id="GO:0005634">
    <property type="term" value="C:nucleus"/>
    <property type="evidence" value="ECO:0007669"/>
    <property type="project" value="TreeGrafter"/>
</dbReference>
<dbReference type="PANTHER" id="PTHR47424:SF2">
    <property type="entry name" value="TRANSCRIPTION FACTOR DOMAIN-CONTAINING PROTEIN-RELATED"/>
    <property type="match status" value="1"/>
</dbReference>
<dbReference type="GO" id="GO:0008270">
    <property type="term" value="F:zinc ion binding"/>
    <property type="evidence" value="ECO:0007669"/>
    <property type="project" value="InterPro"/>
</dbReference>
<evidence type="ECO:0000256" key="1">
    <source>
        <dbReference type="ARBA" id="ARBA00023015"/>
    </source>
</evidence>
<feature type="domain" description="Xylanolytic transcriptional activator regulatory" evidence="5">
    <location>
        <begin position="184"/>
        <end position="258"/>
    </location>
</feature>
<dbReference type="EMBL" id="ML738587">
    <property type="protein sequence ID" value="KAE8167862.1"/>
    <property type="molecule type" value="Genomic_DNA"/>
</dbReference>